<keyword evidence="3" id="KW-1185">Reference proteome</keyword>
<gene>
    <name evidence="2" type="ORF">PRELSG_0007200</name>
</gene>
<dbReference type="KEGG" id="prel:PRELSG_0007200"/>
<feature type="chain" id="PRO_5012249873" evidence="1">
    <location>
        <begin position="23"/>
        <end position="345"/>
    </location>
</feature>
<feature type="non-terminal residue" evidence="2">
    <location>
        <position position="345"/>
    </location>
</feature>
<feature type="signal peptide" evidence="1">
    <location>
        <begin position="1"/>
        <end position="22"/>
    </location>
</feature>
<sequence>MLYTNFFFYSLQYFILINICISQEQQNDNLDLFSEKISSNNYTREMFPGIRNSIYTTNIEQDETLDLVNTSINFLTKQNNLATDDEDDPFNMSLVDTMNNLEKSESNGIKNIMDEVQSTLIDSLIEPFYSFFENEHSNIHTEKESCNTSLIGTKNVEHEDLVELQNILDEILNTSPDSRIESIDLSLERDYSTIQTEKESYRISLMGTKNVEHEDLVELQNILDEILNTSPDSREKSIDLSLEQDYSTIQTEKESYRISLMGTKNVEHEDLVELQNILDEILNTSPDSREESIDLSLEQDYSTIQTEKESYRISLMGTKNVEHEDLVELQNILDEILNTSPDSRE</sequence>
<protein>
    <submittedName>
        <fullName evidence="2">Fam-j protein</fullName>
    </submittedName>
</protein>
<dbReference type="AlphaFoldDB" id="A0A1J1GKH0"/>
<organism evidence="2 3">
    <name type="scientific">Plasmodium relictum</name>
    <dbReference type="NCBI Taxonomy" id="85471"/>
    <lineage>
        <taxon>Eukaryota</taxon>
        <taxon>Sar</taxon>
        <taxon>Alveolata</taxon>
        <taxon>Apicomplexa</taxon>
        <taxon>Aconoidasida</taxon>
        <taxon>Haemosporida</taxon>
        <taxon>Plasmodiidae</taxon>
        <taxon>Plasmodium</taxon>
        <taxon>Plasmodium (Haemamoeba)</taxon>
    </lineage>
</organism>
<proteinExistence type="predicted"/>
<dbReference type="VEuPathDB" id="PlasmoDB:PRELSG_0007200"/>
<evidence type="ECO:0000313" key="2">
    <source>
        <dbReference type="EMBL" id="CRG85274.1"/>
    </source>
</evidence>
<dbReference type="EMBL" id="CVMU01000387">
    <property type="protein sequence ID" value="CRG85274.1"/>
    <property type="molecule type" value="Genomic_DNA"/>
</dbReference>
<dbReference type="GeneID" id="39733987"/>
<evidence type="ECO:0000256" key="1">
    <source>
        <dbReference type="SAM" id="SignalP"/>
    </source>
</evidence>
<accession>A0A1J1GKH0</accession>
<evidence type="ECO:0000313" key="3">
    <source>
        <dbReference type="Proteomes" id="UP000220158"/>
    </source>
</evidence>
<name>A0A1J1GKH0_PLARL</name>
<dbReference type="RefSeq" id="XP_028531266.1">
    <property type="nucleotide sequence ID" value="XM_028676823.1"/>
</dbReference>
<dbReference type="Proteomes" id="UP000220158">
    <property type="component" value="Unassembled WGS sequence"/>
</dbReference>
<keyword evidence="1" id="KW-0732">Signal</keyword>
<reference evidence="2 3" key="1">
    <citation type="submission" date="2015-04" db="EMBL/GenBank/DDBJ databases">
        <authorList>
            <consortium name="Pathogen Informatics"/>
        </authorList>
    </citation>
    <scope>NUCLEOTIDE SEQUENCE [LARGE SCALE GENOMIC DNA]</scope>
    <source>
        <strain evidence="2 3">SGS1</strain>
    </source>
</reference>